<comment type="function">
    <text evidence="8">DNA-dependent RNA polymerase catalyzes the transcription of DNA into RNA using the four ribonucleoside triphosphates as substrates.</text>
</comment>
<accession>A0A6A6GQR3</accession>
<feature type="binding site" evidence="9">
    <location>
        <position position="13"/>
    </location>
    <ligand>
        <name>Zn(2+)</name>
        <dbReference type="ChEBI" id="CHEBI:29105"/>
        <label>1</label>
    </ligand>
</feature>
<evidence type="ECO:0000313" key="13">
    <source>
        <dbReference type="EMBL" id="KAF2228094.1"/>
    </source>
</evidence>
<feature type="region of interest" description="Disordered" evidence="11">
    <location>
        <begin position="57"/>
        <end position="76"/>
    </location>
</feature>
<evidence type="ECO:0000256" key="4">
    <source>
        <dbReference type="ARBA" id="ARBA00022771"/>
    </source>
</evidence>
<dbReference type="InterPro" id="IPR012164">
    <property type="entry name" value="Rpa12/Rpb9/Rpc10/TFS"/>
</dbReference>
<evidence type="ECO:0000256" key="9">
    <source>
        <dbReference type="PIRSR" id="PIRSR005586-1"/>
    </source>
</evidence>
<dbReference type="Pfam" id="PF01096">
    <property type="entry name" value="Zn_ribbon_TFIIS"/>
    <property type="match status" value="1"/>
</dbReference>
<comment type="similarity">
    <text evidence="8">Belongs to the archaeal rpoM/eukaryotic RPA12/RPB9/RPC11 RNA polymerase family.</text>
</comment>
<feature type="binding site" evidence="9">
    <location>
        <position position="111"/>
    </location>
    <ligand>
        <name>Zn(2+)</name>
        <dbReference type="ChEBI" id="CHEBI:29105"/>
        <label>2</label>
    </ligand>
</feature>
<evidence type="ECO:0000256" key="5">
    <source>
        <dbReference type="ARBA" id="ARBA00022833"/>
    </source>
</evidence>
<keyword evidence="2 8" id="KW-0240">DNA-directed RNA polymerase</keyword>
<dbReference type="SMART" id="SM00440">
    <property type="entry name" value="ZnF_C2C2"/>
    <property type="match status" value="1"/>
</dbReference>
<comment type="subcellular location">
    <subcellularLocation>
        <location evidence="1">Nucleus</location>
        <location evidence="1">Nucleolus</location>
    </subcellularLocation>
</comment>
<reference evidence="14" key="1">
    <citation type="journal article" date="2020" name="Stud. Mycol.">
        <title>101 Dothideomycetes genomes: A test case for predicting lifestyles and emergence of pathogens.</title>
        <authorList>
            <person name="Haridas S."/>
            <person name="Albert R."/>
            <person name="Binder M."/>
            <person name="Bloem J."/>
            <person name="LaButti K."/>
            <person name="Salamov A."/>
            <person name="Andreopoulos B."/>
            <person name="Baker S."/>
            <person name="Barry K."/>
            <person name="Bills G."/>
            <person name="Bluhm B."/>
            <person name="Cannon C."/>
            <person name="Castanera R."/>
            <person name="Culley D."/>
            <person name="Daum C."/>
            <person name="Ezra D."/>
            <person name="Gonzalez J."/>
            <person name="Henrissat B."/>
            <person name="Kuo A."/>
            <person name="Liang C."/>
            <person name="Lipzen A."/>
            <person name="Lutzoni F."/>
            <person name="Magnuson J."/>
            <person name="Mondo S."/>
            <person name="Nolan M."/>
            <person name="Ohm R."/>
            <person name="Pangilinan J."/>
            <person name="Park H.-J."/>
            <person name="Ramirez L."/>
            <person name="Alfaro M."/>
            <person name="Sun H."/>
            <person name="Tritt A."/>
            <person name="Yoshinaga Y."/>
            <person name="Zwiers L.-H."/>
            <person name="Turgeon B."/>
            <person name="Goodwin S."/>
            <person name="Spatafora J."/>
            <person name="Crous P."/>
            <person name="Grigoriev I."/>
        </authorList>
    </citation>
    <scope>NUCLEOTIDE SEQUENCE [LARGE SCALE GENOMIC DNA]</scope>
    <source>
        <strain evidence="14">CECT 20119</strain>
    </source>
</reference>
<dbReference type="GO" id="GO:0003899">
    <property type="term" value="F:DNA-directed RNA polymerase activity"/>
    <property type="evidence" value="ECO:0007669"/>
    <property type="project" value="InterPro"/>
</dbReference>
<feature type="zinc finger region" description="C4-type" evidence="10">
    <location>
        <begin position="10"/>
        <end position="33"/>
    </location>
</feature>
<keyword evidence="3 9" id="KW-0479">Metal-binding</keyword>
<dbReference type="AlphaFoldDB" id="A0A6A6GQR3"/>
<feature type="compositionally biased region" description="Polar residues" evidence="11">
    <location>
        <begin position="65"/>
        <end position="76"/>
    </location>
</feature>
<feature type="binding site" evidence="9">
    <location>
        <position position="83"/>
    </location>
    <ligand>
        <name>Zn(2+)</name>
        <dbReference type="ChEBI" id="CHEBI:29105"/>
        <label>2</label>
    </ligand>
</feature>
<dbReference type="GO" id="GO:0006363">
    <property type="term" value="P:termination of RNA polymerase I transcription"/>
    <property type="evidence" value="ECO:0007669"/>
    <property type="project" value="TreeGrafter"/>
</dbReference>
<evidence type="ECO:0000313" key="14">
    <source>
        <dbReference type="Proteomes" id="UP000799538"/>
    </source>
</evidence>
<dbReference type="InterPro" id="IPR001222">
    <property type="entry name" value="Znf_TFIIS"/>
</dbReference>
<dbReference type="PROSITE" id="PS01030">
    <property type="entry name" value="RNA_POL_M_15KD"/>
    <property type="match status" value="1"/>
</dbReference>
<keyword evidence="5 9" id="KW-0862">Zinc</keyword>
<keyword evidence="7 8" id="KW-0539">Nucleus</keyword>
<evidence type="ECO:0000256" key="11">
    <source>
        <dbReference type="SAM" id="MobiDB-lite"/>
    </source>
</evidence>
<keyword evidence="4 10" id="KW-0863">Zinc-finger</keyword>
<feature type="binding site" evidence="9">
    <location>
        <position position="30"/>
    </location>
    <ligand>
        <name>Zn(2+)</name>
        <dbReference type="ChEBI" id="CHEBI:29105"/>
        <label>1</label>
    </ligand>
</feature>
<feature type="binding site" evidence="9">
    <location>
        <position position="86"/>
    </location>
    <ligand>
        <name>Zn(2+)</name>
        <dbReference type="ChEBI" id="CHEBI:29105"/>
        <label>2</label>
    </ligand>
</feature>
<evidence type="ECO:0000256" key="1">
    <source>
        <dbReference type="ARBA" id="ARBA00004604"/>
    </source>
</evidence>
<proteinExistence type="inferred from homology"/>
<protein>
    <recommendedName>
        <fullName evidence="8">DNA-directed RNA polymerase subunit</fullName>
    </recommendedName>
</protein>
<sequence length="121" mass="13426">MSAIGSLVFCTDCGNLLDRATGPEQTDLNCSVCGAVCKDTSEKTIITRSKPDAFPSALRAKRSDVQTTRAEQGEQYSRINETCPQCGQEEVSYYERQLRGADEGSTIFYICDCGHQWRQNN</sequence>
<dbReference type="Gene3D" id="2.20.25.10">
    <property type="match status" value="1"/>
</dbReference>
<evidence type="ECO:0000256" key="6">
    <source>
        <dbReference type="ARBA" id="ARBA00023163"/>
    </source>
</evidence>
<evidence type="ECO:0000259" key="12">
    <source>
        <dbReference type="PROSITE" id="PS51133"/>
    </source>
</evidence>
<keyword evidence="14" id="KW-1185">Reference proteome</keyword>
<dbReference type="GO" id="GO:0003676">
    <property type="term" value="F:nucleic acid binding"/>
    <property type="evidence" value="ECO:0007669"/>
    <property type="project" value="InterPro"/>
</dbReference>
<feature type="binding site" evidence="9">
    <location>
        <position position="33"/>
    </location>
    <ligand>
        <name>Zn(2+)</name>
        <dbReference type="ChEBI" id="CHEBI:29105"/>
        <label>1</label>
    </ligand>
</feature>
<evidence type="ECO:0000256" key="2">
    <source>
        <dbReference type="ARBA" id="ARBA00022478"/>
    </source>
</evidence>
<evidence type="ECO:0000256" key="10">
    <source>
        <dbReference type="PIRSR" id="PIRSR005586-2"/>
    </source>
</evidence>
<dbReference type="CDD" id="cd10507">
    <property type="entry name" value="Zn-ribbon_RPA12"/>
    <property type="match status" value="1"/>
</dbReference>
<dbReference type="OrthoDB" id="10056816at2759"/>
<dbReference type="Proteomes" id="UP000799538">
    <property type="component" value="Unassembled WGS sequence"/>
</dbReference>
<dbReference type="PANTHER" id="PTHR11239:SF14">
    <property type="entry name" value="DNA-DIRECTED RNA POLYMERASE I SUBUNIT RPA12"/>
    <property type="match status" value="1"/>
</dbReference>
<dbReference type="EMBL" id="ML992501">
    <property type="protein sequence ID" value="KAF2228094.1"/>
    <property type="molecule type" value="Genomic_DNA"/>
</dbReference>
<dbReference type="GO" id="GO:0005736">
    <property type="term" value="C:RNA polymerase I complex"/>
    <property type="evidence" value="ECO:0007669"/>
    <property type="project" value="TreeGrafter"/>
</dbReference>
<dbReference type="GO" id="GO:0008270">
    <property type="term" value="F:zinc ion binding"/>
    <property type="evidence" value="ECO:0007669"/>
    <property type="project" value="UniProtKB-KW"/>
</dbReference>
<keyword evidence="6 8" id="KW-0804">Transcription</keyword>
<dbReference type="PROSITE" id="PS51133">
    <property type="entry name" value="ZF_TFIIS_2"/>
    <property type="match status" value="1"/>
</dbReference>
<dbReference type="InterPro" id="IPR019761">
    <property type="entry name" value="DNA-dir_RNA_pol-M_15_CS"/>
</dbReference>
<feature type="domain" description="TFIIS-type" evidence="12">
    <location>
        <begin position="79"/>
        <end position="118"/>
    </location>
</feature>
<organism evidence="13 14">
    <name type="scientific">Elsinoe ampelina</name>
    <dbReference type="NCBI Taxonomy" id="302913"/>
    <lineage>
        <taxon>Eukaryota</taxon>
        <taxon>Fungi</taxon>
        <taxon>Dikarya</taxon>
        <taxon>Ascomycota</taxon>
        <taxon>Pezizomycotina</taxon>
        <taxon>Dothideomycetes</taxon>
        <taxon>Dothideomycetidae</taxon>
        <taxon>Myriangiales</taxon>
        <taxon>Elsinoaceae</taxon>
        <taxon>Elsinoe</taxon>
    </lineage>
</organism>
<feature type="binding site" evidence="9">
    <location>
        <position position="113"/>
    </location>
    <ligand>
        <name>Zn(2+)</name>
        <dbReference type="ChEBI" id="CHEBI:29105"/>
        <label>2</label>
    </ligand>
</feature>
<dbReference type="InterPro" id="IPR034004">
    <property type="entry name" value="Zn_ribbon_RPA12_C"/>
</dbReference>
<name>A0A6A6GQR3_9PEZI</name>
<feature type="binding site" evidence="9">
    <location>
        <position position="10"/>
    </location>
    <ligand>
        <name>Zn(2+)</name>
        <dbReference type="ChEBI" id="CHEBI:29105"/>
        <label>1</label>
    </ligand>
</feature>
<dbReference type="PIRSF" id="PIRSF005586">
    <property type="entry name" value="RNApol_RpoM"/>
    <property type="match status" value="1"/>
</dbReference>
<gene>
    <name evidence="13" type="ORF">BDZ85DRAFT_11842</name>
</gene>
<dbReference type="SUPFAM" id="SSF57783">
    <property type="entry name" value="Zinc beta-ribbon"/>
    <property type="match status" value="1"/>
</dbReference>
<evidence type="ECO:0000256" key="8">
    <source>
        <dbReference type="PIRNR" id="PIRNR005586"/>
    </source>
</evidence>
<evidence type="ECO:0000256" key="3">
    <source>
        <dbReference type="ARBA" id="ARBA00022723"/>
    </source>
</evidence>
<evidence type="ECO:0000256" key="7">
    <source>
        <dbReference type="ARBA" id="ARBA00023242"/>
    </source>
</evidence>
<dbReference type="PANTHER" id="PTHR11239">
    <property type="entry name" value="DNA-DIRECTED RNA POLYMERASE"/>
    <property type="match status" value="1"/>
</dbReference>